<dbReference type="Proteomes" id="UP000319836">
    <property type="component" value="Unassembled WGS sequence"/>
</dbReference>
<sequence>MDLLPEFQLAAIAVLDGNERPGEWPTIRRRLRAEGIRSTTHRGALLLEPGELDRLSAVGLLGGQDELYLAAEWNDEFEVFPGRITADLVDFEETTPLGLEEWMVDAGCLLALGDGQGLNFAALDAALGETMRARFPLAKARR</sequence>
<evidence type="ECO:0000313" key="1">
    <source>
        <dbReference type="EMBL" id="TMQ69003.1"/>
    </source>
</evidence>
<organism evidence="1 2">
    <name type="scientific">Eiseniibacteriota bacterium</name>
    <dbReference type="NCBI Taxonomy" id="2212470"/>
    <lineage>
        <taxon>Bacteria</taxon>
        <taxon>Candidatus Eiseniibacteriota</taxon>
    </lineage>
</organism>
<reference evidence="1 2" key="1">
    <citation type="journal article" date="2019" name="Nat. Microbiol.">
        <title>Mediterranean grassland soil C-N compound turnover is dependent on rainfall and depth, and is mediated by genomically divergent microorganisms.</title>
        <authorList>
            <person name="Diamond S."/>
            <person name="Andeer P.F."/>
            <person name="Li Z."/>
            <person name="Crits-Christoph A."/>
            <person name="Burstein D."/>
            <person name="Anantharaman K."/>
            <person name="Lane K.R."/>
            <person name="Thomas B.C."/>
            <person name="Pan C."/>
            <person name="Northen T.R."/>
            <person name="Banfield J.F."/>
        </authorList>
    </citation>
    <scope>NUCLEOTIDE SEQUENCE [LARGE SCALE GENOMIC DNA]</scope>
    <source>
        <strain evidence="1">WS_10</strain>
    </source>
</reference>
<accession>A0A538TZH9</accession>
<proteinExistence type="predicted"/>
<dbReference type="AlphaFoldDB" id="A0A538TZH9"/>
<comment type="caution">
    <text evidence="1">The sequence shown here is derived from an EMBL/GenBank/DDBJ whole genome shotgun (WGS) entry which is preliminary data.</text>
</comment>
<gene>
    <name evidence="1" type="ORF">E6K80_13160</name>
</gene>
<evidence type="ECO:0000313" key="2">
    <source>
        <dbReference type="Proteomes" id="UP000319836"/>
    </source>
</evidence>
<name>A0A538TZH9_UNCEI</name>
<protein>
    <submittedName>
        <fullName evidence="1">Uncharacterized protein</fullName>
    </submittedName>
</protein>
<dbReference type="EMBL" id="VBPA01000352">
    <property type="protein sequence ID" value="TMQ69003.1"/>
    <property type="molecule type" value="Genomic_DNA"/>
</dbReference>